<comment type="caution">
    <text evidence="9">The sequence shown here is derived from an EMBL/GenBank/DDBJ whole genome shotgun (WGS) entry which is preliminary data.</text>
</comment>
<keyword evidence="10" id="KW-1185">Reference proteome</keyword>
<protein>
    <recommendedName>
        <fullName evidence="3">lipoate--protein ligase</fullName>
        <ecNumber evidence="3">6.3.1.20</ecNumber>
    </recommendedName>
</protein>
<dbReference type="Gene3D" id="3.30.390.50">
    <property type="entry name" value="CO dehydrogenase flavoprotein, C-terminal domain"/>
    <property type="match status" value="1"/>
</dbReference>
<keyword evidence="5" id="KW-0547">Nucleotide-binding</keyword>
<evidence type="ECO:0000256" key="6">
    <source>
        <dbReference type="ARBA" id="ARBA00022840"/>
    </source>
</evidence>
<evidence type="ECO:0000259" key="8">
    <source>
        <dbReference type="PROSITE" id="PS51733"/>
    </source>
</evidence>
<dbReference type="PROSITE" id="PS51733">
    <property type="entry name" value="BPL_LPL_CATALYTIC"/>
    <property type="match status" value="1"/>
</dbReference>
<dbReference type="GO" id="GO:0009249">
    <property type="term" value="P:protein lipoylation"/>
    <property type="evidence" value="ECO:0007669"/>
    <property type="project" value="InterPro"/>
</dbReference>
<dbReference type="SUPFAM" id="SSF55681">
    <property type="entry name" value="Class II aaRS and biotin synthetases"/>
    <property type="match status" value="1"/>
</dbReference>
<dbReference type="Pfam" id="PF21948">
    <property type="entry name" value="LplA-B_cat"/>
    <property type="match status" value="1"/>
</dbReference>
<comment type="pathway">
    <text evidence="1">Protein modification; protein lipoylation via exogenous pathway; protein N(6)-(lipoyl)lysine from lipoate: step 2/2.</text>
</comment>
<evidence type="ECO:0000256" key="3">
    <source>
        <dbReference type="ARBA" id="ARBA00012367"/>
    </source>
</evidence>
<evidence type="ECO:0000256" key="1">
    <source>
        <dbReference type="ARBA" id="ARBA00005085"/>
    </source>
</evidence>
<dbReference type="EMBL" id="JACOOR010000002">
    <property type="protein sequence ID" value="MBC5658769.1"/>
    <property type="molecule type" value="Genomic_DNA"/>
</dbReference>
<dbReference type="InterPro" id="IPR004562">
    <property type="entry name" value="LipoylTrfase_LipoateP_Ligase"/>
</dbReference>
<evidence type="ECO:0000256" key="5">
    <source>
        <dbReference type="ARBA" id="ARBA00022741"/>
    </source>
</evidence>
<name>A0A923LAR3_9FIRM</name>
<dbReference type="PANTHER" id="PTHR12561">
    <property type="entry name" value="LIPOATE-PROTEIN LIGASE"/>
    <property type="match status" value="1"/>
</dbReference>
<dbReference type="NCBIfam" id="TIGR00545">
    <property type="entry name" value="lipoyltrans"/>
    <property type="match status" value="1"/>
</dbReference>
<dbReference type="GO" id="GO:0005524">
    <property type="term" value="F:ATP binding"/>
    <property type="evidence" value="ECO:0007669"/>
    <property type="project" value="UniProtKB-KW"/>
</dbReference>
<dbReference type="Proteomes" id="UP000649345">
    <property type="component" value="Unassembled WGS sequence"/>
</dbReference>
<dbReference type="InterPro" id="IPR019491">
    <property type="entry name" value="Lipoate_protein_ligase_C"/>
</dbReference>
<dbReference type="EC" id="6.3.1.20" evidence="3"/>
<dbReference type="CDD" id="cd16443">
    <property type="entry name" value="LplA"/>
    <property type="match status" value="1"/>
</dbReference>
<dbReference type="Pfam" id="PF10437">
    <property type="entry name" value="Lip_prot_lig_C"/>
    <property type="match status" value="1"/>
</dbReference>
<evidence type="ECO:0000256" key="7">
    <source>
        <dbReference type="ARBA" id="ARBA00048037"/>
    </source>
</evidence>
<evidence type="ECO:0000256" key="2">
    <source>
        <dbReference type="ARBA" id="ARBA00005124"/>
    </source>
</evidence>
<accession>A0A923LAR3</accession>
<dbReference type="PANTHER" id="PTHR12561:SF3">
    <property type="entry name" value="LIPOYLTRANSFERASE 1, MITOCHONDRIAL"/>
    <property type="match status" value="1"/>
</dbReference>
<comment type="pathway">
    <text evidence="2">Protein modification; protein lipoylation via exogenous pathway; protein N(6)-(lipoyl)lysine from lipoate: step 1/2.</text>
</comment>
<dbReference type="InterPro" id="IPR004143">
    <property type="entry name" value="BPL_LPL_catalytic"/>
</dbReference>
<feature type="domain" description="BPL/LPL catalytic" evidence="8">
    <location>
        <begin position="28"/>
        <end position="212"/>
    </location>
</feature>
<dbReference type="RefSeq" id="WP_186873293.1">
    <property type="nucleotide sequence ID" value="NZ_JACOOR010000002.1"/>
</dbReference>
<dbReference type="GO" id="GO:0016979">
    <property type="term" value="F:lipoate-protein ligase activity"/>
    <property type="evidence" value="ECO:0007669"/>
    <property type="project" value="UniProtKB-EC"/>
</dbReference>
<gene>
    <name evidence="9" type="ORF">H8S44_03155</name>
</gene>
<keyword evidence="6" id="KW-0067">ATP-binding</keyword>
<evidence type="ECO:0000256" key="4">
    <source>
        <dbReference type="ARBA" id="ARBA00022598"/>
    </source>
</evidence>
<evidence type="ECO:0000313" key="10">
    <source>
        <dbReference type="Proteomes" id="UP000649345"/>
    </source>
</evidence>
<proteinExistence type="predicted"/>
<dbReference type="SUPFAM" id="SSF82649">
    <property type="entry name" value="SufE/NifU"/>
    <property type="match status" value="1"/>
</dbReference>
<dbReference type="AlphaFoldDB" id="A0A923LAR3"/>
<dbReference type="InterPro" id="IPR045864">
    <property type="entry name" value="aa-tRNA-synth_II/BPL/LPL"/>
</dbReference>
<dbReference type="GO" id="GO:0005737">
    <property type="term" value="C:cytoplasm"/>
    <property type="evidence" value="ECO:0007669"/>
    <property type="project" value="TreeGrafter"/>
</dbReference>
<dbReference type="Gene3D" id="3.30.930.10">
    <property type="entry name" value="Bira Bifunctional Protein, Domain 2"/>
    <property type="match status" value="1"/>
</dbReference>
<reference evidence="9" key="1">
    <citation type="submission" date="2020-08" db="EMBL/GenBank/DDBJ databases">
        <title>Genome public.</title>
        <authorList>
            <person name="Liu C."/>
            <person name="Sun Q."/>
        </authorList>
    </citation>
    <scope>NUCLEOTIDE SEQUENCE</scope>
    <source>
        <strain evidence="9">NSJ-68</strain>
    </source>
</reference>
<dbReference type="GO" id="GO:0017118">
    <property type="term" value="F:lipoyltransferase activity"/>
    <property type="evidence" value="ECO:0007669"/>
    <property type="project" value="TreeGrafter"/>
</dbReference>
<sequence>MNNYFVQTYTWNPWRNLAVEKYLADKIEKGDVVFYLWQNEHTVVIGRNQNAIRECKAQLLEEEGGYLARRTTGGGAVYHDLGNLNFTFLASPERYDLEKQLKVIQIACRKFGVETHFSGRNDIITEEGFKFSGNAFSKNSRCNIQHGTLMVNVDVSQLGRYLTPSKEKMKAKGVKSVQSRVCNLKDLNPEITTDQMRQALKESFFELYGDFSELDPAAFENPEVQETYDLYSSWDWKFGKSPECETSCSKRFDWGEVEVWLRLKNMYIEEIKVYSDMLDVELPAKMEQIFRGKRFDMADLSLEESGADCTPEQLEKVRETAEWLSHCA</sequence>
<keyword evidence="4 9" id="KW-0436">Ligase</keyword>
<evidence type="ECO:0000313" key="9">
    <source>
        <dbReference type="EMBL" id="MBC5658769.1"/>
    </source>
</evidence>
<organism evidence="9 10">
    <name type="scientific">Anaerosacchariphilus hominis</name>
    <dbReference type="NCBI Taxonomy" id="2763017"/>
    <lineage>
        <taxon>Bacteria</taxon>
        <taxon>Bacillati</taxon>
        <taxon>Bacillota</taxon>
        <taxon>Clostridia</taxon>
        <taxon>Lachnospirales</taxon>
        <taxon>Lachnospiraceae</taxon>
        <taxon>Anaerosacchariphilus</taxon>
    </lineage>
</organism>
<comment type="catalytic activity">
    <reaction evidence="7">
        <text>L-lysyl-[lipoyl-carrier protein] + (R)-lipoate + ATP = N(6)-[(R)-lipoyl]-L-lysyl-[lipoyl-carrier protein] + AMP + diphosphate + H(+)</text>
        <dbReference type="Rhea" id="RHEA:49288"/>
        <dbReference type="Rhea" id="RHEA-COMP:10500"/>
        <dbReference type="Rhea" id="RHEA-COMP:10502"/>
        <dbReference type="ChEBI" id="CHEBI:15378"/>
        <dbReference type="ChEBI" id="CHEBI:29969"/>
        <dbReference type="ChEBI" id="CHEBI:30616"/>
        <dbReference type="ChEBI" id="CHEBI:33019"/>
        <dbReference type="ChEBI" id="CHEBI:83088"/>
        <dbReference type="ChEBI" id="CHEBI:83099"/>
        <dbReference type="ChEBI" id="CHEBI:456215"/>
        <dbReference type="EC" id="6.3.1.20"/>
    </reaction>
</comment>